<evidence type="ECO:0000313" key="4">
    <source>
        <dbReference type="EMBL" id="PNT62380.1"/>
    </source>
</evidence>
<protein>
    <recommendedName>
        <fullName evidence="7">NB-ARC domain-containing protein</fullName>
    </recommendedName>
</protein>
<reference evidence="5" key="3">
    <citation type="submission" date="2018-08" db="UniProtKB">
        <authorList>
            <consortium name="EnsemblPlants"/>
        </authorList>
    </citation>
    <scope>IDENTIFICATION</scope>
    <source>
        <strain evidence="5">cv. Bd21</strain>
    </source>
</reference>
<dbReference type="SUPFAM" id="SSF52540">
    <property type="entry name" value="P-loop containing nucleoside triphosphate hydrolases"/>
    <property type="match status" value="2"/>
</dbReference>
<evidence type="ECO:0000313" key="5">
    <source>
        <dbReference type="EnsemblPlants" id="PNT62380"/>
    </source>
</evidence>
<feature type="domain" description="Disease resistance R13L4/SHOC-2-like LRR" evidence="3">
    <location>
        <begin position="857"/>
        <end position="953"/>
    </location>
</feature>
<dbReference type="Gramene" id="PNT62380">
    <property type="protein sequence ID" value="PNT62380"/>
    <property type="gene ID" value="BRADI_4g02500v3"/>
</dbReference>
<feature type="domain" description="NB-ARC" evidence="2">
    <location>
        <begin position="475"/>
        <end position="641"/>
    </location>
</feature>
<dbReference type="InterPro" id="IPR032675">
    <property type="entry name" value="LRR_dom_sf"/>
</dbReference>
<evidence type="ECO:0000259" key="3">
    <source>
        <dbReference type="Pfam" id="PF23598"/>
    </source>
</evidence>
<dbReference type="InterPro" id="IPR027417">
    <property type="entry name" value="P-loop_NTPase"/>
</dbReference>
<gene>
    <name evidence="4" type="ORF">BRADI_4g02500v3</name>
</gene>
<reference evidence="4 5" key="1">
    <citation type="journal article" date="2010" name="Nature">
        <title>Genome sequencing and analysis of the model grass Brachypodium distachyon.</title>
        <authorList>
            <consortium name="International Brachypodium Initiative"/>
        </authorList>
    </citation>
    <scope>NUCLEOTIDE SEQUENCE [LARGE SCALE GENOMIC DNA]</scope>
    <source>
        <strain evidence="4 5">Bd21</strain>
    </source>
</reference>
<proteinExistence type="predicted"/>
<dbReference type="InParanoid" id="A0A2K2CK23"/>
<name>A0A2K2CK23_BRADI</name>
<dbReference type="Proteomes" id="UP000008810">
    <property type="component" value="Chromosome 4"/>
</dbReference>
<dbReference type="InterPro" id="IPR002182">
    <property type="entry name" value="NB-ARC"/>
</dbReference>
<dbReference type="SUPFAM" id="SSF52047">
    <property type="entry name" value="RNI-like"/>
    <property type="match status" value="1"/>
</dbReference>
<dbReference type="GO" id="GO:0051707">
    <property type="term" value="P:response to other organism"/>
    <property type="evidence" value="ECO:0007669"/>
    <property type="project" value="UniProtKB-ARBA"/>
</dbReference>
<dbReference type="GO" id="GO:0006952">
    <property type="term" value="P:defense response"/>
    <property type="evidence" value="ECO:0007669"/>
    <property type="project" value="UniProtKB-KW"/>
</dbReference>
<evidence type="ECO:0008006" key="7">
    <source>
        <dbReference type="Google" id="ProtNLM"/>
    </source>
</evidence>
<dbReference type="EMBL" id="CM000883">
    <property type="protein sequence ID" value="PNT62380.1"/>
    <property type="molecule type" value="Genomic_DNA"/>
</dbReference>
<dbReference type="EnsemblPlants" id="PNT62380">
    <property type="protein sequence ID" value="PNT62380"/>
    <property type="gene ID" value="BRADI_4g02500v3"/>
</dbReference>
<dbReference type="PRINTS" id="PR00364">
    <property type="entry name" value="DISEASERSIST"/>
</dbReference>
<dbReference type="OrthoDB" id="586368at2759"/>
<feature type="domain" description="NB-ARC" evidence="2">
    <location>
        <begin position="269"/>
        <end position="420"/>
    </location>
</feature>
<dbReference type="Pfam" id="PF00931">
    <property type="entry name" value="NB-ARC"/>
    <property type="match status" value="2"/>
</dbReference>
<evidence type="ECO:0000259" key="2">
    <source>
        <dbReference type="Pfam" id="PF00931"/>
    </source>
</evidence>
<dbReference type="Gene3D" id="3.40.50.300">
    <property type="entry name" value="P-loop containing nucleotide triphosphate hydrolases"/>
    <property type="match status" value="2"/>
</dbReference>
<evidence type="ECO:0000256" key="1">
    <source>
        <dbReference type="ARBA" id="ARBA00022737"/>
    </source>
</evidence>
<dbReference type="GO" id="GO:0043531">
    <property type="term" value="F:ADP binding"/>
    <property type="evidence" value="ECO:0007669"/>
    <property type="project" value="InterPro"/>
</dbReference>
<dbReference type="InterPro" id="IPR055414">
    <property type="entry name" value="LRR_R13L4/SHOC2-like"/>
</dbReference>
<dbReference type="InterPro" id="IPR044974">
    <property type="entry name" value="Disease_R_plants"/>
</dbReference>
<dbReference type="AlphaFoldDB" id="A0A2K2CK23"/>
<organism evidence="4">
    <name type="scientific">Brachypodium distachyon</name>
    <name type="common">Purple false brome</name>
    <name type="synonym">Trachynia distachya</name>
    <dbReference type="NCBI Taxonomy" id="15368"/>
    <lineage>
        <taxon>Eukaryota</taxon>
        <taxon>Viridiplantae</taxon>
        <taxon>Streptophyta</taxon>
        <taxon>Embryophyta</taxon>
        <taxon>Tracheophyta</taxon>
        <taxon>Spermatophyta</taxon>
        <taxon>Magnoliopsida</taxon>
        <taxon>Liliopsida</taxon>
        <taxon>Poales</taxon>
        <taxon>Poaceae</taxon>
        <taxon>BOP clade</taxon>
        <taxon>Pooideae</taxon>
        <taxon>Stipodae</taxon>
        <taxon>Brachypodieae</taxon>
        <taxon>Brachypodium</taxon>
    </lineage>
</organism>
<dbReference type="PANTHER" id="PTHR23155:SF1135">
    <property type="entry name" value="OS08G0246300 PROTEIN"/>
    <property type="match status" value="1"/>
</dbReference>
<keyword evidence="1" id="KW-0677">Repeat</keyword>
<dbReference type="ExpressionAtlas" id="A0A2K2CK23">
    <property type="expression patterns" value="baseline"/>
</dbReference>
<dbReference type="Pfam" id="PF23598">
    <property type="entry name" value="LRR_14"/>
    <property type="match status" value="1"/>
</dbReference>
<sequence length="978" mass="111541">MFLHRGAVPSIRAQTHLRWSISLCLLQQVRRSDMGELNWQITRGGVVVLRHFDYKFLSEYLRRLHPIRMLYKYIMYKREELEGLVEFKEQSWVDVPHPFDMELFCVRLFLGFQRRGDFRANEIAAVGEGGHQGTVERCCRYLREDACLVAIKDLQSKEHWDDINKTFLLSGEPVNKGTSIIVITEDKSVGAHCVDHQQHRVFDIKKDVYTDKALERLMKDYKSCGIGGKEDSRRAHLLFHNPGDLSHWKYDFKLVGRENEVCALERQIKDPGVISVWGGSGVGKSVIVKKVYYDQMYESQIRGDENNKLFEEFSFVDVPNRGPFDLTDFSWHLLTDFYTFNPRIKEETVISLYEGHLDPIQACCQLLQQKKCLVVIDGLQSESNWDKIRDTFLPPDDQPTKGCIVVITDKQSVAGHCVVDDDRVLGVEPLTLFRHHPLTEQGPPGRLLRTSWTTRYHLVGRQEKSSWFCRGLGGVHSVWGVAGVGKSALVRDVFLDPQEPDILGNIIPCIWVDVPDPFHLTEFSRRLLLGFHHLSRNHLQAKEIAAVAIMEGQDTVHGCREILREKSCILVIDGLISTHDWDLIRNSSLSEHSTIRSSIVVISNEESVAKYCASHDKTRVLNVKGLNATDSLHLFGKIAWGAGKNQLTTEEREFSEAILAKCRRLPKVIAAIGESVGNEMRGHKSLTNISTEIHGDFISMLEMDSRFHCLRGLFVWMQSYFDACSDSLKPCIFYLSTFQNIRRRRMSRWWIAEGYSTDTSASDTAEDNAEMLFAQLVESSIIQQQQTPSSSSSSKMVYQVNGFFLEYIKSRPMEDNLVFSLEGHCSVNTQRTGQHLAIMSSWDGDEAVFKSMDLTRLRSLTVSGEWRSFFVSSDTKMRVLRVLDLEDTTSGVTDDVLEQILELLPRLKFLSVRGCKDILRQLQTLDVRYTSIVELEPVIIKLVKLQCLRAGSTSQQASAGSDVKSTGQHKRYPILNLN</sequence>
<evidence type="ECO:0000313" key="6">
    <source>
        <dbReference type="Proteomes" id="UP000008810"/>
    </source>
</evidence>
<keyword evidence="6" id="KW-1185">Reference proteome</keyword>
<dbReference type="PANTHER" id="PTHR23155">
    <property type="entry name" value="DISEASE RESISTANCE PROTEIN RP"/>
    <property type="match status" value="1"/>
</dbReference>
<reference evidence="4" key="2">
    <citation type="submission" date="2017-06" db="EMBL/GenBank/DDBJ databases">
        <title>WGS assembly of Brachypodium distachyon.</title>
        <authorList>
            <consortium name="The International Brachypodium Initiative"/>
            <person name="Lucas S."/>
            <person name="Harmon-Smith M."/>
            <person name="Lail K."/>
            <person name="Tice H."/>
            <person name="Grimwood J."/>
            <person name="Bruce D."/>
            <person name="Barry K."/>
            <person name="Shu S."/>
            <person name="Lindquist E."/>
            <person name="Wang M."/>
            <person name="Pitluck S."/>
            <person name="Vogel J.P."/>
            <person name="Garvin D.F."/>
            <person name="Mockler T.C."/>
            <person name="Schmutz J."/>
            <person name="Rokhsar D."/>
            <person name="Bevan M.W."/>
        </authorList>
    </citation>
    <scope>NUCLEOTIDE SEQUENCE</scope>
    <source>
        <strain evidence="4">Bd21</strain>
    </source>
</reference>
<accession>A0A2K2CK23</accession>
<dbReference type="Gene3D" id="3.80.10.10">
    <property type="entry name" value="Ribonuclease Inhibitor"/>
    <property type="match status" value="1"/>
</dbReference>